<dbReference type="Pfam" id="PF00106">
    <property type="entry name" value="adh_short"/>
    <property type="match status" value="1"/>
</dbReference>
<organism evidence="4 5">
    <name type="scientific">Mycolicibacterium agri</name>
    <name type="common">Mycobacterium agri</name>
    <dbReference type="NCBI Taxonomy" id="36811"/>
    <lineage>
        <taxon>Bacteria</taxon>
        <taxon>Bacillati</taxon>
        <taxon>Actinomycetota</taxon>
        <taxon>Actinomycetes</taxon>
        <taxon>Mycobacteriales</taxon>
        <taxon>Mycobacteriaceae</taxon>
        <taxon>Mycolicibacterium</taxon>
    </lineage>
</organism>
<name>A0A2A7N629_MYCAG</name>
<reference evidence="3" key="3">
    <citation type="submission" date="2020-02" db="EMBL/GenBank/DDBJ databases">
        <authorList>
            <person name="Matsumoto Y."/>
            <person name="Motooka D."/>
            <person name="Nakamura S."/>
        </authorList>
    </citation>
    <scope>NUCLEOTIDE SEQUENCE</scope>
    <source>
        <strain evidence="3">JCM 6377</strain>
    </source>
</reference>
<feature type="domain" description="Ketoreductase" evidence="2">
    <location>
        <begin position="2"/>
        <end position="174"/>
    </location>
</feature>
<reference evidence="3 6" key="2">
    <citation type="journal article" date="2019" name="Emerg. Microbes Infect.">
        <title>Comprehensive subspecies identification of 175 nontuberculous mycobacteria species based on 7547 genomic profiles.</title>
        <authorList>
            <person name="Matsumoto Y."/>
            <person name="Kinjo T."/>
            <person name="Motooka D."/>
            <person name="Nabeya D."/>
            <person name="Jung N."/>
            <person name="Uechi K."/>
            <person name="Horii T."/>
            <person name="Iida T."/>
            <person name="Fujita J."/>
            <person name="Nakamura S."/>
        </authorList>
    </citation>
    <scope>NUCLEOTIDE SEQUENCE [LARGE SCALE GENOMIC DNA]</scope>
    <source>
        <strain evidence="3 6">JCM 6377</strain>
    </source>
</reference>
<dbReference type="GO" id="GO:0016491">
    <property type="term" value="F:oxidoreductase activity"/>
    <property type="evidence" value="ECO:0007669"/>
    <property type="project" value="TreeGrafter"/>
</dbReference>
<dbReference type="GO" id="GO:0008202">
    <property type="term" value="P:steroid metabolic process"/>
    <property type="evidence" value="ECO:0007669"/>
    <property type="project" value="TreeGrafter"/>
</dbReference>
<comment type="caution">
    <text evidence="4">The sequence shown here is derived from an EMBL/GenBank/DDBJ whole genome shotgun (WGS) entry which is preliminary data.</text>
</comment>
<dbReference type="AlphaFoldDB" id="A0A2A7N629"/>
<dbReference type="PANTHER" id="PTHR43313:SF1">
    <property type="entry name" value="3BETA-HYDROXYSTEROID DEHYDROGENASE DHS-16"/>
    <property type="match status" value="1"/>
</dbReference>
<gene>
    <name evidence="4" type="ORF">CQY20_11920</name>
    <name evidence="3" type="ORF">MAGR_46760</name>
</gene>
<dbReference type="EMBL" id="BLKS01000001">
    <property type="protein sequence ID" value="GFG53235.1"/>
    <property type="molecule type" value="Genomic_DNA"/>
</dbReference>
<proteinExistence type="inferred from homology"/>
<evidence type="ECO:0000313" key="5">
    <source>
        <dbReference type="Proteomes" id="UP000220914"/>
    </source>
</evidence>
<dbReference type="Proteomes" id="UP000220914">
    <property type="component" value="Unassembled WGS sequence"/>
</dbReference>
<dbReference type="RefSeq" id="WP_097940290.1">
    <property type="nucleotide sequence ID" value="NZ_BLKS01000001.1"/>
</dbReference>
<dbReference type="InterPro" id="IPR057326">
    <property type="entry name" value="KR_dom"/>
</dbReference>
<evidence type="ECO:0000313" key="4">
    <source>
        <dbReference type="EMBL" id="PEG38941.1"/>
    </source>
</evidence>
<dbReference type="Proteomes" id="UP000465302">
    <property type="component" value="Unassembled WGS sequence"/>
</dbReference>
<dbReference type="SMART" id="SM00822">
    <property type="entry name" value="PKS_KR"/>
    <property type="match status" value="1"/>
</dbReference>
<dbReference type="InterPro" id="IPR036291">
    <property type="entry name" value="NAD(P)-bd_dom_sf"/>
</dbReference>
<sequence>MPSVLVTGAARGIGKAIVEQLASSGWDVIAGVRTEEDAAAVTGVNPQQVSAVILDVTDAGHIEKLPQALPPQLDAVVNNAGIAVAGPVETVTPEQWREQLEVNVIGQIAVTQAVLPQLRKSRGRVVFISSVNGRISMPLLGPYCASKFALEAAADALRLEVKGWGVSVVVVEPAQTDTDMWRTADDMVRQIEDRMSAEQRTLYAKHIAGMKKFVPAARKMAVPTDKVVAVVYEALTARHPRARYVVGLGPKVQAALVTNLPTPIRDRLMATMVGLPRRVRG</sequence>
<dbReference type="InterPro" id="IPR002347">
    <property type="entry name" value="SDR_fam"/>
</dbReference>
<dbReference type="SUPFAM" id="SSF51735">
    <property type="entry name" value="NAD(P)-binding Rossmann-fold domains"/>
    <property type="match status" value="1"/>
</dbReference>
<comment type="similarity">
    <text evidence="1">Belongs to the short-chain dehydrogenases/reductases (SDR) family.</text>
</comment>
<reference evidence="4 5" key="1">
    <citation type="submission" date="2017-10" db="EMBL/GenBank/DDBJ databases">
        <title>The new phylogeny of genus Mycobacterium.</title>
        <authorList>
            <person name="Tortoli E."/>
            <person name="Trovato A."/>
            <person name="Cirillo D.M."/>
        </authorList>
    </citation>
    <scope>NUCLEOTIDE SEQUENCE [LARGE SCALE GENOMIC DNA]</scope>
    <source>
        <strain evidence="4 5">CCUG37673</strain>
    </source>
</reference>
<dbReference type="OrthoDB" id="9792003at2"/>
<protein>
    <submittedName>
        <fullName evidence="4">Retinol dehydrogenase</fullName>
    </submittedName>
    <submittedName>
        <fullName evidence="3">Short-chain dehydrogenase/reductase</fullName>
    </submittedName>
</protein>
<evidence type="ECO:0000259" key="2">
    <source>
        <dbReference type="SMART" id="SM00822"/>
    </source>
</evidence>
<dbReference type="Gene3D" id="3.40.50.720">
    <property type="entry name" value="NAD(P)-binding Rossmann-like Domain"/>
    <property type="match status" value="1"/>
</dbReference>
<keyword evidence="5" id="KW-1185">Reference proteome</keyword>
<accession>A0A2A7N629</accession>
<dbReference type="PRINTS" id="PR00081">
    <property type="entry name" value="GDHRDH"/>
</dbReference>
<evidence type="ECO:0000256" key="1">
    <source>
        <dbReference type="RuleBase" id="RU000363"/>
    </source>
</evidence>
<dbReference type="PANTHER" id="PTHR43313">
    <property type="entry name" value="SHORT-CHAIN DEHYDROGENASE/REDUCTASE FAMILY 9C"/>
    <property type="match status" value="1"/>
</dbReference>
<dbReference type="PRINTS" id="PR00080">
    <property type="entry name" value="SDRFAMILY"/>
</dbReference>
<evidence type="ECO:0000313" key="3">
    <source>
        <dbReference type="EMBL" id="GFG53235.1"/>
    </source>
</evidence>
<dbReference type="EMBL" id="PDCP01000017">
    <property type="protein sequence ID" value="PEG38941.1"/>
    <property type="molecule type" value="Genomic_DNA"/>
</dbReference>
<evidence type="ECO:0000313" key="6">
    <source>
        <dbReference type="Proteomes" id="UP000465302"/>
    </source>
</evidence>